<dbReference type="Pfam" id="PF00565">
    <property type="entry name" value="SNase"/>
    <property type="match status" value="1"/>
</dbReference>
<evidence type="ECO:0000256" key="2">
    <source>
        <dbReference type="ARBA" id="ARBA00022759"/>
    </source>
</evidence>
<dbReference type="Proteomes" id="UP000570514">
    <property type="component" value="Unassembled WGS sequence"/>
</dbReference>
<name>A0A846N375_9PROT</name>
<dbReference type="AlphaFoldDB" id="A0A846N375"/>
<dbReference type="GO" id="GO:0016787">
    <property type="term" value="F:hydrolase activity"/>
    <property type="evidence" value="ECO:0007669"/>
    <property type="project" value="UniProtKB-KW"/>
</dbReference>
<dbReference type="PANTHER" id="PTHR12302">
    <property type="entry name" value="EBNA2 BINDING PROTEIN P100"/>
    <property type="match status" value="1"/>
</dbReference>
<dbReference type="SMART" id="SM00318">
    <property type="entry name" value="SNc"/>
    <property type="match status" value="1"/>
</dbReference>
<evidence type="ECO:0000313" key="6">
    <source>
        <dbReference type="EMBL" id="NIK90063.1"/>
    </source>
</evidence>
<gene>
    <name evidence="6" type="ORF">FHS83_003381</name>
</gene>
<organism evidence="6 7">
    <name type="scientific">Rhizomicrobium palustre</name>
    <dbReference type="NCBI Taxonomy" id="189966"/>
    <lineage>
        <taxon>Bacteria</taxon>
        <taxon>Pseudomonadati</taxon>
        <taxon>Pseudomonadota</taxon>
        <taxon>Alphaproteobacteria</taxon>
        <taxon>Micropepsales</taxon>
        <taxon>Micropepsaceae</taxon>
        <taxon>Rhizomicrobium</taxon>
    </lineage>
</organism>
<evidence type="ECO:0000313" key="7">
    <source>
        <dbReference type="Proteomes" id="UP000570514"/>
    </source>
</evidence>
<comment type="caution">
    <text evidence="6">The sequence shown here is derived from an EMBL/GenBank/DDBJ whole genome shotgun (WGS) entry which is preliminary data.</text>
</comment>
<keyword evidence="4" id="KW-0732">Signal</keyword>
<feature type="signal peptide" evidence="4">
    <location>
        <begin position="1"/>
        <end position="20"/>
    </location>
</feature>
<evidence type="ECO:0000256" key="1">
    <source>
        <dbReference type="ARBA" id="ARBA00022722"/>
    </source>
</evidence>
<dbReference type="InterPro" id="IPR016071">
    <property type="entry name" value="Staphylococal_nuclease_OB-fold"/>
</dbReference>
<dbReference type="EMBL" id="JAASRM010000001">
    <property type="protein sequence ID" value="NIK90063.1"/>
    <property type="molecule type" value="Genomic_DNA"/>
</dbReference>
<feature type="domain" description="TNase-like" evidence="5">
    <location>
        <begin position="30"/>
        <end position="158"/>
    </location>
</feature>
<keyword evidence="3" id="KW-0378">Hydrolase</keyword>
<dbReference type="GO" id="GO:0004519">
    <property type="term" value="F:endonuclease activity"/>
    <property type="evidence" value="ECO:0007669"/>
    <property type="project" value="UniProtKB-KW"/>
</dbReference>
<dbReference type="InterPro" id="IPR035437">
    <property type="entry name" value="SNase_OB-fold_sf"/>
</dbReference>
<sequence>MRAILMAGLGAVALALPAMAELPSCAGEHEISSAHVMRIETNGVLVLTDGRALKLEGIRLPGGPQDRAPASIAEEARSELDSLAKGREVDAYATWPKQDRYDRVRSQLFTADGKWIQLELLRKGLARVEISPDRGECYRELYAAEADARRAGVGLWANTAYAQRAPESLKGDLGTFQLVVGRVTNAENRDGKVLLQFGQDLRRDFNVVIGPDDLKTFKFMGVDPLNYGGKLVRVRGVVQGVAGPVIAVGNPKQIELLQ</sequence>
<reference evidence="6 7" key="1">
    <citation type="submission" date="2020-03" db="EMBL/GenBank/DDBJ databases">
        <title>Genomic Encyclopedia of Type Strains, Phase IV (KMG-IV): sequencing the most valuable type-strain genomes for metagenomic binning, comparative biology and taxonomic classification.</title>
        <authorList>
            <person name="Goeker M."/>
        </authorList>
    </citation>
    <scope>NUCLEOTIDE SEQUENCE [LARGE SCALE GENOMIC DNA]</scope>
    <source>
        <strain evidence="6 7">DSM 19867</strain>
    </source>
</reference>
<keyword evidence="2 6" id="KW-0255">Endonuclease</keyword>
<keyword evidence="7" id="KW-1185">Reference proteome</keyword>
<evidence type="ECO:0000259" key="5">
    <source>
        <dbReference type="PROSITE" id="PS50830"/>
    </source>
</evidence>
<protein>
    <submittedName>
        <fullName evidence="6">Endonuclease YncB(Thermonuclease family)</fullName>
    </submittedName>
</protein>
<dbReference type="RefSeq" id="WP_167084297.1">
    <property type="nucleotide sequence ID" value="NZ_BAAADC010000001.1"/>
</dbReference>
<dbReference type="SUPFAM" id="SSF50199">
    <property type="entry name" value="Staphylococcal nuclease"/>
    <property type="match status" value="1"/>
</dbReference>
<dbReference type="Gene3D" id="2.40.50.90">
    <property type="match status" value="1"/>
</dbReference>
<feature type="chain" id="PRO_5032897506" evidence="4">
    <location>
        <begin position="21"/>
        <end position="258"/>
    </location>
</feature>
<dbReference type="PANTHER" id="PTHR12302:SF3">
    <property type="entry name" value="SERINE_THREONINE-PROTEIN KINASE 31"/>
    <property type="match status" value="1"/>
</dbReference>
<proteinExistence type="predicted"/>
<accession>A0A846N375</accession>
<evidence type="ECO:0000256" key="4">
    <source>
        <dbReference type="SAM" id="SignalP"/>
    </source>
</evidence>
<dbReference type="PROSITE" id="PS50830">
    <property type="entry name" value="TNASE_3"/>
    <property type="match status" value="1"/>
</dbReference>
<evidence type="ECO:0000256" key="3">
    <source>
        <dbReference type="ARBA" id="ARBA00022801"/>
    </source>
</evidence>
<keyword evidence="1" id="KW-0540">Nuclease</keyword>